<dbReference type="EMBL" id="CP013862">
    <property type="protein sequence ID" value="ALX47281.1"/>
    <property type="molecule type" value="Genomic_DNA"/>
</dbReference>
<dbReference type="GO" id="GO:0016020">
    <property type="term" value="C:membrane"/>
    <property type="evidence" value="ECO:0007669"/>
    <property type="project" value="UniProtKB-SubCell"/>
</dbReference>
<evidence type="ECO:0000256" key="5">
    <source>
        <dbReference type="ARBA" id="ARBA00022692"/>
    </source>
</evidence>
<evidence type="ECO:0000313" key="9">
    <source>
        <dbReference type="EMBL" id="ALX47281.1"/>
    </source>
</evidence>
<evidence type="ECO:0000256" key="7">
    <source>
        <dbReference type="ARBA" id="ARBA00023136"/>
    </source>
</evidence>
<feature type="transmembrane region" description="Helical" evidence="8">
    <location>
        <begin position="39"/>
        <end position="63"/>
    </location>
</feature>
<evidence type="ECO:0000256" key="1">
    <source>
        <dbReference type="ARBA" id="ARBA00004141"/>
    </source>
</evidence>
<reference evidence="9 10" key="1">
    <citation type="submission" date="2016-01" db="EMBL/GenBank/DDBJ databases">
        <title>Complete genome sequence of strain Lentibacillus amyloliquefaciens LAM0015T isolated from saline sediment.</title>
        <authorList>
            <person name="Wang J.-L."/>
            <person name="He M.-X."/>
        </authorList>
    </citation>
    <scope>NUCLEOTIDE SEQUENCE [LARGE SCALE GENOMIC DNA]</scope>
    <source>
        <strain evidence="9 10">LAM0015</strain>
    </source>
</reference>
<protein>
    <submittedName>
        <fullName evidence="9">Uncharacterized protein</fullName>
    </submittedName>
</protein>
<dbReference type="PANTHER" id="PTHR34975:SF2">
    <property type="entry name" value="SPORE GERMINATION PROTEIN A2"/>
    <property type="match status" value="1"/>
</dbReference>
<dbReference type="AlphaFoldDB" id="A0A0U4E316"/>
<dbReference type="NCBIfam" id="TIGR00912">
    <property type="entry name" value="2A0309"/>
    <property type="match status" value="1"/>
</dbReference>
<evidence type="ECO:0000256" key="8">
    <source>
        <dbReference type="SAM" id="Phobius"/>
    </source>
</evidence>
<comment type="subcellular location">
    <subcellularLocation>
        <location evidence="1">Membrane</location>
        <topology evidence="1">Multi-pass membrane protein</topology>
    </subcellularLocation>
</comment>
<feature type="transmembrane region" description="Helical" evidence="8">
    <location>
        <begin position="333"/>
        <end position="353"/>
    </location>
</feature>
<feature type="transmembrane region" description="Helical" evidence="8">
    <location>
        <begin position="304"/>
        <end position="321"/>
    </location>
</feature>
<feature type="transmembrane region" description="Helical" evidence="8">
    <location>
        <begin position="219"/>
        <end position="239"/>
    </location>
</feature>
<keyword evidence="3" id="KW-0813">Transport</keyword>
<feature type="transmembrane region" description="Helical" evidence="8">
    <location>
        <begin position="183"/>
        <end position="207"/>
    </location>
</feature>
<gene>
    <name evidence="9" type="ORF">AOX59_00905</name>
</gene>
<feature type="transmembrane region" description="Helical" evidence="8">
    <location>
        <begin position="118"/>
        <end position="135"/>
    </location>
</feature>
<dbReference type="STRING" id="1472767.AOX59_00905"/>
<comment type="similarity">
    <text evidence="2">Belongs to the amino acid-polyamine-organocation (APC) superfamily. Spore germination protein (SGP) (TC 2.A.3.9) family.</text>
</comment>
<dbReference type="Pfam" id="PF03845">
    <property type="entry name" value="Spore_permease"/>
    <property type="match status" value="1"/>
</dbReference>
<dbReference type="InterPro" id="IPR004761">
    <property type="entry name" value="Spore_GerAB"/>
</dbReference>
<dbReference type="OrthoDB" id="2380240at2"/>
<dbReference type="KEGG" id="lao:AOX59_00905"/>
<dbReference type="PANTHER" id="PTHR34975">
    <property type="entry name" value="SPORE GERMINATION PROTEIN A2"/>
    <property type="match status" value="1"/>
</dbReference>
<keyword evidence="10" id="KW-1185">Reference proteome</keyword>
<proteinExistence type="inferred from homology"/>
<dbReference type="RefSeq" id="WP_068440507.1">
    <property type="nucleotide sequence ID" value="NZ_CP013862.1"/>
</dbReference>
<evidence type="ECO:0000256" key="4">
    <source>
        <dbReference type="ARBA" id="ARBA00022544"/>
    </source>
</evidence>
<name>A0A0U4E316_9BACI</name>
<evidence type="ECO:0000256" key="3">
    <source>
        <dbReference type="ARBA" id="ARBA00022448"/>
    </source>
</evidence>
<sequence>MISIKHKVTPLMVLFLISSSQMGVGVLGFQSIINKYAGYDAWIALIVAGLCVSVVIWIMYQLLKHDEKGDIVAIHQFTYGKWLGNFLTLLFTVYLLLMATVVLRTYVEIIQVWMFPHLKVWAFLMLLIPLIYYTISDQFRTVVGVCFLGVVYPFLLNLTLLYPLKHADITHILPMMNHSITEIMQSSTLAVLNFMGVSALLVFYPYIRDAGKSQKYAHYGNLYTTVIYVAVCLTTYVFYNQNELKEVIWPALGLWKIIEFPFMERFEYVGIATLFFMILPNVVLFMWAATRLVHRTFGFQHKRVAAVLLGILYIASVISMGREGVNILNDSAGKIGLVFLFIYIPVLLIINFIRRKVRKNVS</sequence>
<feature type="transmembrane region" description="Helical" evidence="8">
    <location>
        <begin position="83"/>
        <end position="106"/>
    </location>
</feature>
<dbReference type="Proteomes" id="UP000050331">
    <property type="component" value="Chromosome"/>
</dbReference>
<keyword evidence="7 8" id="KW-0472">Membrane</keyword>
<accession>A0A0U4E316</accession>
<keyword evidence="4" id="KW-0309">Germination</keyword>
<keyword evidence="5 8" id="KW-0812">Transmembrane</keyword>
<dbReference type="GO" id="GO:0009847">
    <property type="term" value="P:spore germination"/>
    <property type="evidence" value="ECO:0007669"/>
    <property type="project" value="InterPro"/>
</dbReference>
<evidence type="ECO:0000256" key="2">
    <source>
        <dbReference type="ARBA" id="ARBA00007998"/>
    </source>
</evidence>
<feature type="transmembrane region" description="Helical" evidence="8">
    <location>
        <begin position="268"/>
        <end position="292"/>
    </location>
</feature>
<feature type="transmembrane region" description="Helical" evidence="8">
    <location>
        <begin position="142"/>
        <end position="163"/>
    </location>
</feature>
<organism evidence="9 10">
    <name type="scientific">Lentibacillus amyloliquefaciens</name>
    <dbReference type="NCBI Taxonomy" id="1472767"/>
    <lineage>
        <taxon>Bacteria</taxon>
        <taxon>Bacillati</taxon>
        <taxon>Bacillota</taxon>
        <taxon>Bacilli</taxon>
        <taxon>Bacillales</taxon>
        <taxon>Bacillaceae</taxon>
        <taxon>Lentibacillus</taxon>
    </lineage>
</organism>
<dbReference type="Gene3D" id="1.20.1740.10">
    <property type="entry name" value="Amino acid/polyamine transporter I"/>
    <property type="match status" value="1"/>
</dbReference>
<feature type="transmembrane region" description="Helical" evidence="8">
    <location>
        <begin position="12"/>
        <end position="33"/>
    </location>
</feature>
<evidence type="ECO:0000256" key="6">
    <source>
        <dbReference type="ARBA" id="ARBA00022989"/>
    </source>
</evidence>
<evidence type="ECO:0000313" key="10">
    <source>
        <dbReference type="Proteomes" id="UP000050331"/>
    </source>
</evidence>
<keyword evidence="6 8" id="KW-1133">Transmembrane helix</keyword>